<evidence type="ECO:0000256" key="1">
    <source>
        <dbReference type="SAM" id="SignalP"/>
    </source>
</evidence>
<dbReference type="PANTHER" id="PTHR43283">
    <property type="entry name" value="BETA-LACTAMASE-RELATED"/>
    <property type="match status" value="1"/>
</dbReference>
<evidence type="ECO:0000259" key="2">
    <source>
        <dbReference type="Pfam" id="PF00144"/>
    </source>
</evidence>
<feature type="chain" id="PRO_5026846482" evidence="1">
    <location>
        <begin position="18"/>
        <end position="423"/>
    </location>
</feature>
<dbReference type="Proteomes" id="UP000503018">
    <property type="component" value="Chromosome"/>
</dbReference>
<dbReference type="Pfam" id="PF00144">
    <property type="entry name" value="Beta-lactamase"/>
    <property type="match status" value="1"/>
</dbReference>
<dbReference type="InterPro" id="IPR050789">
    <property type="entry name" value="Diverse_Enzym_Activities"/>
</dbReference>
<dbReference type="RefSeq" id="WP_169944652.1">
    <property type="nucleotide sequence ID" value="NZ_CP053015.1"/>
</dbReference>
<dbReference type="InterPro" id="IPR001466">
    <property type="entry name" value="Beta-lactam-related"/>
</dbReference>
<name>A0A6M4AY94_9SPHN</name>
<organism evidence="3 4">
    <name type="scientific">Sphingomonas lacunae</name>
    <dbReference type="NCBI Taxonomy" id="2698828"/>
    <lineage>
        <taxon>Bacteria</taxon>
        <taxon>Pseudomonadati</taxon>
        <taxon>Pseudomonadota</taxon>
        <taxon>Alphaproteobacteria</taxon>
        <taxon>Sphingomonadales</taxon>
        <taxon>Sphingomonadaceae</taxon>
        <taxon>Sphingomonas</taxon>
    </lineage>
</organism>
<evidence type="ECO:0000313" key="4">
    <source>
        <dbReference type="Proteomes" id="UP000503018"/>
    </source>
</evidence>
<dbReference type="AlphaFoldDB" id="A0A6M4AY94"/>
<evidence type="ECO:0000313" key="3">
    <source>
        <dbReference type="EMBL" id="QJQ31961.1"/>
    </source>
</evidence>
<keyword evidence="1" id="KW-0732">Signal</keyword>
<keyword evidence="4" id="KW-1185">Reference proteome</keyword>
<reference evidence="3 4" key="1">
    <citation type="submission" date="2020-01" db="EMBL/GenBank/DDBJ databases">
        <title>Sphingomonas sp. strain CSW-10.</title>
        <authorList>
            <person name="Chen W.-M."/>
        </authorList>
    </citation>
    <scope>NUCLEOTIDE SEQUENCE [LARGE SCALE GENOMIC DNA]</scope>
    <source>
        <strain evidence="3 4">CSW-10</strain>
    </source>
</reference>
<dbReference type="SUPFAM" id="SSF56601">
    <property type="entry name" value="beta-lactamase/transpeptidase-like"/>
    <property type="match status" value="1"/>
</dbReference>
<sequence>MISLFALAAAAALPTSAAVNSAPAQAVAIAESAAPPAPAPEPAAAVFLSFDSTGAQQTRVARGLLYRGSERPVDADSLVRVASVSKLAVALGVMRLVDQRRLDLDADVSTYLGWQLRHPAYPERPITLAMLLSHRSGLADSIDYVLPLDADLEAELRRPEAWEAARRPGGGFRYANINYPVIAAAMEGATGERFDRLMQRLVFQPLRIDACFNWTTCSDTAVSRAVTLYRPTGEVARDDLNGQRPACPVVPARDGSCDLATYRLARNGASFSPQGGMRISMRGLARLGEVLLRDGDRFVSRRSFHRMTRLQAVAEPESEGGLYCGYGLAVHSIGPARGDAARWCRSDPFGDATPQIGHAGEAYSLRSGLFVDPVTGTGVAWFVTQQPEFNAPLGARSIYTAAEEAMFAEAGLTGPRPVQPRRR</sequence>
<feature type="signal peptide" evidence="1">
    <location>
        <begin position="1"/>
        <end position="17"/>
    </location>
</feature>
<dbReference type="KEGG" id="slan:GV829_05430"/>
<dbReference type="InterPro" id="IPR012338">
    <property type="entry name" value="Beta-lactam/transpept-like"/>
</dbReference>
<dbReference type="Gene3D" id="3.40.710.10">
    <property type="entry name" value="DD-peptidase/beta-lactamase superfamily"/>
    <property type="match status" value="1"/>
</dbReference>
<dbReference type="EMBL" id="CP053015">
    <property type="protein sequence ID" value="QJQ31961.1"/>
    <property type="molecule type" value="Genomic_DNA"/>
</dbReference>
<feature type="domain" description="Beta-lactamase-related" evidence="2">
    <location>
        <begin position="64"/>
        <end position="396"/>
    </location>
</feature>
<accession>A0A6M4AY94</accession>
<gene>
    <name evidence="3" type="ORF">GV829_05430</name>
</gene>
<proteinExistence type="predicted"/>
<protein>
    <submittedName>
        <fullName evidence="3">Beta-lactamase family protein</fullName>
    </submittedName>
</protein>